<dbReference type="EMBL" id="CR378666">
    <property type="protein sequence ID" value="CAG19407.1"/>
    <property type="molecule type" value="Genomic_DNA"/>
</dbReference>
<keyword evidence="1" id="KW-0812">Transmembrane</keyword>
<dbReference type="HOGENOM" id="CLU_128800_0_0_6"/>
<sequence length="176" mass="20172">MNKVNNIIHLIFVLLSIIGMNVYSVFRLYGHFSLETLQKQIENDYQIVYIDPTFMISFCSLIIFPLYFLYVINTNVLGKEGGTLVKVLMTAAFLGLFIAVPGQFIEHQRLKNIAINHGYTGCPSFTLLSSTHIVEAMVKNPQFCTDEEINKISMYGYFRELPVVNEYIRSAYGFNE</sequence>
<feature type="transmembrane region" description="Helical" evidence="1">
    <location>
        <begin position="47"/>
        <end position="72"/>
    </location>
</feature>
<feature type="transmembrane region" description="Helical" evidence="1">
    <location>
        <begin position="6"/>
        <end position="26"/>
    </location>
</feature>
<keyword evidence="1" id="KW-1133">Transmembrane helix</keyword>
<dbReference type="AlphaFoldDB" id="Q6LTG9"/>
<reference evidence="3" key="1">
    <citation type="journal article" date="2005" name="Science">
        <title>Life at depth: Photobacterium profundum genome sequence and expression analysis.</title>
        <authorList>
            <person name="Vezzi A."/>
            <person name="Campanaro S."/>
            <person name="D'Angelo M."/>
            <person name="Simonato F."/>
            <person name="Vitulo N."/>
            <person name="Lauro F.M."/>
            <person name="Cestaro A."/>
            <person name="Malacrida G."/>
            <person name="Simionati B."/>
            <person name="Cannata N."/>
            <person name="Romualdi C."/>
            <person name="Bartlett D.H."/>
            <person name="Valle G."/>
        </authorList>
    </citation>
    <scope>NUCLEOTIDE SEQUENCE [LARGE SCALE GENOMIC DNA]</scope>
    <source>
        <strain evidence="3">ATCC BAA-1253 / SS9</strain>
    </source>
</reference>
<dbReference type="eggNOG" id="ENOG5031V4E">
    <property type="taxonomic scope" value="Bacteria"/>
</dbReference>
<evidence type="ECO:0000313" key="3">
    <source>
        <dbReference type="Proteomes" id="UP000000593"/>
    </source>
</evidence>
<evidence type="ECO:0000313" key="2">
    <source>
        <dbReference type="EMBL" id="CAG19407.1"/>
    </source>
</evidence>
<keyword evidence="3" id="KW-1185">Reference proteome</keyword>
<keyword evidence="1" id="KW-0472">Membrane</keyword>
<accession>Q6LTG9</accession>
<proteinExistence type="predicted"/>
<feature type="transmembrane region" description="Helical" evidence="1">
    <location>
        <begin position="84"/>
        <end position="105"/>
    </location>
</feature>
<protein>
    <submittedName>
        <fullName evidence="2">Uncharacterized protein</fullName>
    </submittedName>
</protein>
<name>Q6LTG9_PHOPR</name>
<organism evidence="2 3">
    <name type="scientific">Photobacterium profundum (strain SS9)</name>
    <dbReference type="NCBI Taxonomy" id="298386"/>
    <lineage>
        <taxon>Bacteria</taxon>
        <taxon>Pseudomonadati</taxon>
        <taxon>Pseudomonadota</taxon>
        <taxon>Gammaproteobacteria</taxon>
        <taxon>Vibrionales</taxon>
        <taxon>Vibrionaceae</taxon>
        <taxon>Photobacterium</taxon>
    </lineage>
</organism>
<evidence type="ECO:0000256" key="1">
    <source>
        <dbReference type="SAM" id="Phobius"/>
    </source>
</evidence>
<dbReference type="KEGG" id="ppr:PBPRA0996"/>
<gene>
    <name evidence="2" type="primary">VP1707</name>
    <name evidence="2" type="ordered locus">PBPRA0996</name>
</gene>
<dbReference type="Proteomes" id="UP000000593">
    <property type="component" value="Chromosome 1"/>
</dbReference>